<evidence type="ECO:0000313" key="2">
    <source>
        <dbReference type="EMBL" id="MPL98542.1"/>
    </source>
</evidence>
<dbReference type="GO" id="GO:0005737">
    <property type="term" value="C:cytoplasm"/>
    <property type="evidence" value="ECO:0007669"/>
    <property type="project" value="TreeGrafter"/>
</dbReference>
<dbReference type="PIRSF" id="PIRSF000705">
    <property type="entry name" value="DNK"/>
    <property type="match status" value="1"/>
</dbReference>
<feature type="domain" description="Deoxynucleoside kinase" evidence="1">
    <location>
        <begin position="8"/>
        <end position="197"/>
    </location>
</feature>
<reference evidence="2" key="1">
    <citation type="submission" date="2019-08" db="EMBL/GenBank/DDBJ databases">
        <authorList>
            <person name="Kucharzyk K."/>
            <person name="Murdoch R.W."/>
            <person name="Higgins S."/>
            <person name="Loffler F."/>
        </authorList>
    </citation>
    <scope>NUCLEOTIDE SEQUENCE</scope>
</reference>
<comment type="caution">
    <text evidence="2">The sequence shown here is derived from an EMBL/GenBank/DDBJ whole genome shotgun (WGS) entry which is preliminary data.</text>
</comment>
<dbReference type="EC" id="2.7.1.113" evidence="2"/>
<dbReference type="InterPro" id="IPR027417">
    <property type="entry name" value="P-loop_NTPase"/>
</dbReference>
<protein>
    <submittedName>
        <fullName evidence="2">Deoxyguanosine kinase</fullName>
        <ecNumber evidence="2">2.7.1.113</ecNumber>
    </submittedName>
</protein>
<keyword evidence="2" id="KW-0418">Kinase</keyword>
<dbReference type="InterPro" id="IPR050566">
    <property type="entry name" value="Deoxyribonucleoside_kinase"/>
</dbReference>
<name>A0A644W7H9_9ZZZZ</name>
<dbReference type="GO" id="GO:0005524">
    <property type="term" value="F:ATP binding"/>
    <property type="evidence" value="ECO:0007669"/>
    <property type="project" value="InterPro"/>
</dbReference>
<dbReference type="PANTHER" id="PTHR10513:SF46">
    <property type="entry name" value="DEOXYGUANOSINE KINASE"/>
    <property type="match status" value="1"/>
</dbReference>
<gene>
    <name evidence="2" type="primary">dgk_2</name>
    <name evidence="2" type="ORF">SDC9_44748</name>
</gene>
<dbReference type="InterPro" id="IPR031314">
    <property type="entry name" value="DNK_dom"/>
</dbReference>
<dbReference type="Pfam" id="PF01712">
    <property type="entry name" value="dNK"/>
    <property type="match status" value="1"/>
</dbReference>
<dbReference type="EMBL" id="VSSQ01000614">
    <property type="protein sequence ID" value="MPL98542.1"/>
    <property type="molecule type" value="Genomic_DNA"/>
</dbReference>
<accession>A0A644W7H9</accession>
<dbReference type="Gene3D" id="3.40.50.300">
    <property type="entry name" value="P-loop containing nucleotide triphosphate hydrolases"/>
    <property type="match status" value="1"/>
</dbReference>
<sequence>MKFPYQFITIEGCIGAGKTSLSTRLAADFNGKLILEQFEENDFLPKFYKNPERWAFPLELSFLAARFKQFKDNVLNPDMFSDYLISDYIFPKSLIFSRKTLQDDEYRLYKNLFQIIDSNLPRPDLILYLHLPPEKLKQNIIKRGRGYEQDISLEYLENIQKSYFEYFHEQPALRVVVVDTSDLDFVANVEHYNFLVSLLTQEYKPGINIVPPFTEL</sequence>
<dbReference type="PANTHER" id="PTHR10513">
    <property type="entry name" value="DEOXYNUCLEOSIDE KINASE"/>
    <property type="match status" value="1"/>
</dbReference>
<dbReference type="GO" id="GO:0004138">
    <property type="term" value="F:deoxyguanosine kinase activity"/>
    <property type="evidence" value="ECO:0007669"/>
    <property type="project" value="UniProtKB-EC"/>
</dbReference>
<dbReference type="CDD" id="cd01673">
    <property type="entry name" value="dNK"/>
    <property type="match status" value="1"/>
</dbReference>
<proteinExistence type="predicted"/>
<evidence type="ECO:0000259" key="1">
    <source>
        <dbReference type="Pfam" id="PF01712"/>
    </source>
</evidence>
<dbReference type="AlphaFoldDB" id="A0A644W7H9"/>
<dbReference type="InterPro" id="IPR002624">
    <property type="entry name" value="DCK/DGK"/>
</dbReference>
<organism evidence="2">
    <name type="scientific">bioreactor metagenome</name>
    <dbReference type="NCBI Taxonomy" id="1076179"/>
    <lineage>
        <taxon>unclassified sequences</taxon>
        <taxon>metagenomes</taxon>
        <taxon>ecological metagenomes</taxon>
    </lineage>
</organism>
<dbReference type="SUPFAM" id="SSF52540">
    <property type="entry name" value="P-loop containing nucleoside triphosphate hydrolases"/>
    <property type="match status" value="1"/>
</dbReference>
<keyword evidence="2" id="KW-0808">Transferase</keyword>